<evidence type="ECO:0000313" key="3">
    <source>
        <dbReference type="EMBL" id="RHN74936.1"/>
    </source>
</evidence>
<accession>G7ITI5</accession>
<dbReference type="Gramene" id="rna11071">
    <property type="protein sequence ID" value="RHN74936.1"/>
    <property type="gene ID" value="gene11071"/>
</dbReference>
<dbReference type="EMBL" id="CM001218">
    <property type="protein sequence ID" value="AES66603.1"/>
    <property type="molecule type" value="Genomic_DNA"/>
</dbReference>
<dbReference type="Proteomes" id="UP000002051">
    <property type="component" value="Chromosome 2"/>
</dbReference>
<name>G7ITI5_MEDTR</name>
<reference evidence="3" key="4">
    <citation type="journal article" date="2018" name="Nat. Plants">
        <title>Whole-genome landscape of Medicago truncatula symbiotic genes.</title>
        <authorList>
            <person name="Pecrix Y."/>
            <person name="Gamas P."/>
            <person name="Carrere S."/>
        </authorList>
    </citation>
    <scope>NUCLEOTIDE SEQUENCE</scope>
    <source>
        <tissue evidence="3">Leaves</tissue>
    </source>
</reference>
<evidence type="ECO:0000313" key="5">
    <source>
        <dbReference type="Proteomes" id="UP000002051"/>
    </source>
</evidence>
<keyword evidence="1 2" id="KW-0812">Transmembrane</keyword>
<evidence type="ECO:0000313" key="4">
    <source>
        <dbReference type="EnsemblPlants" id="AES66603"/>
    </source>
</evidence>
<protein>
    <submittedName>
        <fullName evidence="2">Transmembrane protein, putative</fullName>
    </submittedName>
</protein>
<keyword evidence="1" id="KW-0472">Membrane</keyword>
<dbReference type="PaxDb" id="3880-AES66603"/>
<sequence>MNILVSILSSLLWVFVAVLFGGCFSILWFPRSASDLLRSTGLKVSNFVSVALEVEIVYGCFFKNLVVVTLGLLRSVSLGTRFVGPEKVVMLLCFVAGAGS</sequence>
<keyword evidence="5" id="KW-1185">Reference proteome</keyword>
<reference evidence="2 5" key="2">
    <citation type="journal article" date="2014" name="BMC Genomics">
        <title>An improved genome release (version Mt4.0) for the model legume Medicago truncatula.</title>
        <authorList>
            <person name="Tang H."/>
            <person name="Krishnakumar V."/>
            <person name="Bidwell S."/>
            <person name="Rosen B."/>
            <person name="Chan A."/>
            <person name="Zhou S."/>
            <person name="Gentzbittel L."/>
            <person name="Childs K.L."/>
            <person name="Yandell M."/>
            <person name="Gundlach H."/>
            <person name="Mayer K.F."/>
            <person name="Schwartz D.C."/>
            <person name="Town C.D."/>
        </authorList>
    </citation>
    <scope>GENOME REANNOTATION</scope>
    <source>
        <strain evidence="4 5">cv. Jemalong A17</strain>
    </source>
</reference>
<dbReference type="EMBL" id="PSQE01000002">
    <property type="protein sequence ID" value="RHN74936.1"/>
    <property type="molecule type" value="Genomic_DNA"/>
</dbReference>
<dbReference type="Proteomes" id="UP000265566">
    <property type="component" value="Chromosome 2"/>
</dbReference>
<dbReference type="HOGENOM" id="CLU_2310206_0_0_1"/>
<proteinExistence type="predicted"/>
<dbReference type="EnsemblPlants" id="AES66603">
    <property type="protein sequence ID" value="AES66603"/>
    <property type="gene ID" value="MTR_2g076260"/>
</dbReference>
<dbReference type="AlphaFoldDB" id="G7ITI5"/>
<reference evidence="2 5" key="1">
    <citation type="journal article" date="2011" name="Nature">
        <title>The Medicago genome provides insight into the evolution of rhizobial symbioses.</title>
        <authorList>
            <person name="Young N.D."/>
            <person name="Debelle F."/>
            <person name="Oldroyd G.E."/>
            <person name="Geurts R."/>
            <person name="Cannon S.B."/>
            <person name="Udvardi M.K."/>
            <person name="Benedito V.A."/>
            <person name="Mayer K.F."/>
            <person name="Gouzy J."/>
            <person name="Schoof H."/>
            <person name="Van de Peer Y."/>
            <person name="Proost S."/>
            <person name="Cook D.R."/>
            <person name="Meyers B.C."/>
            <person name="Spannagl M."/>
            <person name="Cheung F."/>
            <person name="De Mita S."/>
            <person name="Krishnakumar V."/>
            <person name="Gundlach H."/>
            <person name="Zhou S."/>
            <person name="Mudge J."/>
            <person name="Bharti A.K."/>
            <person name="Murray J.D."/>
            <person name="Naoumkina M.A."/>
            <person name="Rosen B."/>
            <person name="Silverstein K.A."/>
            <person name="Tang H."/>
            <person name="Rombauts S."/>
            <person name="Zhao P.X."/>
            <person name="Zhou P."/>
            <person name="Barbe V."/>
            <person name="Bardou P."/>
            <person name="Bechner M."/>
            <person name="Bellec A."/>
            <person name="Berger A."/>
            <person name="Berges H."/>
            <person name="Bidwell S."/>
            <person name="Bisseling T."/>
            <person name="Choisne N."/>
            <person name="Couloux A."/>
            <person name="Denny R."/>
            <person name="Deshpande S."/>
            <person name="Dai X."/>
            <person name="Doyle J.J."/>
            <person name="Dudez A.M."/>
            <person name="Farmer A.D."/>
            <person name="Fouteau S."/>
            <person name="Franken C."/>
            <person name="Gibelin C."/>
            <person name="Gish J."/>
            <person name="Goldstein S."/>
            <person name="Gonzalez A.J."/>
            <person name="Green P.J."/>
            <person name="Hallab A."/>
            <person name="Hartog M."/>
            <person name="Hua A."/>
            <person name="Humphray S.J."/>
            <person name="Jeong D.H."/>
            <person name="Jing Y."/>
            <person name="Jocker A."/>
            <person name="Kenton S.M."/>
            <person name="Kim D.J."/>
            <person name="Klee K."/>
            <person name="Lai H."/>
            <person name="Lang C."/>
            <person name="Lin S."/>
            <person name="Macmil S.L."/>
            <person name="Magdelenat G."/>
            <person name="Matthews L."/>
            <person name="McCorrison J."/>
            <person name="Monaghan E.L."/>
            <person name="Mun J.H."/>
            <person name="Najar F.Z."/>
            <person name="Nicholson C."/>
            <person name="Noirot C."/>
            <person name="O'Bleness M."/>
            <person name="Paule C.R."/>
            <person name="Poulain J."/>
            <person name="Prion F."/>
            <person name="Qin B."/>
            <person name="Qu C."/>
            <person name="Retzel E.F."/>
            <person name="Riddle C."/>
            <person name="Sallet E."/>
            <person name="Samain S."/>
            <person name="Samson N."/>
            <person name="Sanders I."/>
            <person name="Saurat O."/>
            <person name="Scarpelli C."/>
            <person name="Schiex T."/>
            <person name="Segurens B."/>
            <person name="Severin A.J."/>
            <person name="Sherrier D.J."/>
            <person name="Shi R."/>
            <person name="Sims S."/>
            <person name="Singer S.R."/>
            <person name="Sinharoy S."/>
            <person name="Sterck L."/>
            <person name="Viollet A."/>
            <person name="Wang B.B."/>
            <person name="Wang K."/>
            <person name="Wang M."/>
            <person name="Wang X."/>
            <person name="Warfsmann J."/>
            <person name="Weissenbach J."/>
            <person name="White D.D."/>
            <person name="White J.D."/>
            <person name="Wiley G.B."/>
            <person name="Wincker P."/>
            <person name="Xing Y."/>
            <person name="Yang L."/>
            <person name="Yao Z."/>
            <person name="Ying F."/>
            <person name="Zhai J."/>
            <person name="Zhou L."/>
            <person name="Zuber A."/>
            <person name="Denarie J."/>
            <person name="Dixon R.A."/>
            <person name="May G.D."/>
            <person name="Schwartz D.C."/>
            <person name="Rogers J."/>
            <person name="Quetier F."/>
            <person name="Town C.D."/>
            <person name="Roe B.A."/>
        </authorList>
    </citation>
    <scope>NUCLEOTIDE SEQUENCE [LARGE SCALE GENOMIC DNA]</scope>
    <source>
        <strain evidence="2">A17</strain>
        <strain evidence="4 5">cv. Jemalong A17</strain>
    </source>
</reference>
<keyword evidence="1" id="KW-1133">Transmembrane helix</keyword>
<evidence type="ECO:0000313" key="2">
    <source>
        <dbReference type="EMBL" id="AES66603.1"/>
    </source>
</evidence>
<organism evidence="2 5">
    <name type="scientific">Medicago truncatula</name>
    <name type="common">Barrel medic</name>
    <name type="synonym">Medicago tribuloides</name>
    <dbReference type="NCBI Taxonomy" id="3880"/>
    <lineage>
        <taxon>Eukaryota</taxon>
        <taxon>Viridiplantae</taxon>
        <taxon>Streptophyta</taxon>
        <taxon>Embryophyta</taxon>
        <taxon>Tracheophyta</taxon>
        <taxon>Spermatophyta</taxon>
        <taxon>Magnoliopsida</taxon>
        <taxon>eudicotyledons</taxon>
        <taxon>Gunneridae</taxon>
        <taxon>Pentapetalae</taxon>
        <taxon>rosids</taxon>
        <taxon>fabids</taxon>
        <taxon>Fabales</taxon>
        <taxon>Fabaceae</taxon>
        <taxon>Papilionoideae</taxon>
        <taxon>50 kb inversion clade</taxon>
        <taxon>NPAAA clade</taxon>
        <taxon>Hologalegina</taxon>
        <taxon>IRL clade</taxon>
        <taxon>Trifolieae</taxon>
        <taxon>Medicago</taxon>
    </lineage>
</organism>
<evidence type="ECO:0000256" key="1">
    <source>
        <dbReference type="SAM" id="Phobius"/>
    </source>
</evidence>
<reference evidence="4" key="3">
    <citation type="submission" date="2015-04" db="UniProtKB">
        <authorList>
            <consortium name="EnsemblPlants"/>
        </authorList>
    </citation>
    <scope>IDENTIFICATION</scope>
    <source>
        <strain evidence="4">cv. Jemalong A17</strain>
    </source>
</reference>
<feature type="transmembrane region" description="Helical" evidence="1">
    <location>
        <begin position="6"/>
        <end position="29"/>
    </location>
</feature>
<gene>
    <name evidence="2" type="ordered locus">MTR_2g076260</name>
    <name evidence="3" type="ORF">MtrunA17_Chr2g0315701</name>
</gene>